<dbReference type="EMBL" id="JBAWTH010000090">
    <property type="protein sequence ID" value="KAL2278106.1"/>
    <property type="molecule type" value="Genomic_DNA"/>
</dbReference>
<gene>
    <name evidence="1" type="ORF">FJTKL_14927</name>
</gene>
<protein>
    <submittedName>
        <fullName evidence="1">Uncharacterized protein</fullName>
    </submittedName>
</protein>
<proteinExistence type="predicted"/>
<accession>A0ABR4E6N6</accession>
<reference evidence="1 2" key="1">
    <citation type="submission" date="2024-03" db="EMBL/GenBank/DDBJ databases">
        <title>A high-quality draft genome sequence of Diaporthe vaccinii, a causative agent of upright dieback and viscid rot disease in cranberry plants.</title>
        <authorList>
            <person name="Sarrasin M."/>
            <person name="Lang B.F."/>
            <person name="Burger G."/>
        </authorList>
    </citation>
    <scope>NUCLEOTIDE SEQUENCE [LARGE SCALE GENOMIC DNA]</scope>
    <source>
        <strain evidence="1 2">IS7</strain>
    </source>
</reference>
<name>A0ABR4E6N6_9PEZI</name>
<evidence type="ECO:0000313" key="2">
    <source>
        <dbReference type="Proteomes" id="UP001600888"/>
    </source>
</evidence>
<organism evidence="1 2">
    <name type="scientific">Diaporthe vaccinii</name>
    <dbReference type="NCBI Taxonomy" id="105482"/>
    <lineage>
        <taxon>Eukaryota</taxon>
        <taxon>Fungi</taxon>
        <taxon>Dikarya</taxon>
        <taxon>Ascomycota</taxon>
        <taxon>Pezizomycotina</taxon>
        <taxon>Sordariomycetes</taxon>
        <taxon>Sordariomycetidae</taxon>
        <taxon>Diaporthales</taxon>
        <taxon>Diaporthaceae</taxon>
        <taxon>Diaporthe</taxon>
        <taxon>Diaporthe eres species complex</taxon>
    </lineage>
</organism>
<dbReference type="Proteomes" id="UP001600888">
    <property type="component" value="Unassembled WGS sequence"/>
</dbReference>
<sequence length="100" mass="10790">MLAGLARSGYRMLMKSGYPWTCPNSDRAEAPPATSTVHHLTASVTMFGSGRSRTRSAVELRADAQQNIVTTEAPPGSIGTRNRYLAIGATTKRFVHALEL</sequence>
<comment type="caution">
    <text evidence="1">The sequence shown here is derived from an EMBL/GenBank/DDBJ whole genome shotgun (WGS) entry which is preliminary data.</text>
</comment>
<evidence type="ECO:0000313" key="1">
    <source>
        <dbReference type="EMBL" id="KAL2278106.1"/>
    </source>
</evidence>
<keyword evidence="2" id="KW-1185">Reference proteome</keyword>